<name>A0A8C5U9U2_9PASS</name>
<protein>
    <recommendedName>
        <fullName evidence="7">Cytochrome P450 2J2</fullName>
    </recommendedName>
</protein>
<dbReference type="InterPro" id="IPR001128">
    <property type="entry name" value="Cyt_P450"/>
</dbReference>
<dbReference type="GO" id="GO:0020037">
    <property type="term" value="F:heme binding"/>
    <property type="evidence" value="ECO:0007669"/>
    <property type="project" value="InterPro"/>
</dbReference>
<keyword evidence="4" id="KW-0408">Iron</keyword>
<organism evidence="5 6">
    <name type="scientific">Malurus cyaneus samueli</name>
    <dbReference type="NCBI Taxonomy" id="2593467"/>
    <lineage>
        <taxon>Eukaryota</taxon>
        <taxon>Metazoa</taxon>
        <taxon>Chordata</taxon>
        <taxon>Craniata</taxon>
        <taxon>Vertebrata</taxon>
        <taxon>Euteleostomi</taxon>
        <taxon>Archelosauria</taxon>
        <taxon>Archosauria</taxon>
        <taxon>Dinosauria</taxon>
        <taxon>Saurischia</taxon>
        <taxon>Theropoda</taxon>
        <taxon>Coelurosauria</taxon>
        <taxon>Aves</taxon>
        <taxon>Neognathae</taxon>
        <taxon>Neoaves</taxon>
        <taxon>Telluraves</taxon>
        <taxon>Australaves</taxon>
        <taxon>Passeriformes</taxon>
        <taxon>Meliphagoidea</taxon>
        <taxon>Maluridae</taxon>
        <taxon>Malurus</taxon>
    </lineage>
</organism>
<dbReference type="PANTHER" id="PTHR24300:SF411">
    <property type="entry name" value="CYTOCHROME P450, FAMILY 2, SUBFAMILY AB, POLYPEPTIDE 4-RELATED"/>
    <property type="match status" value="1"/>
</dbReference>
<dbReference type="Proteomes" id="UP000694560">
    <property type="component" value="Unplaced"/>
</dbReference>
<evidence type="ECO:0000256" key="2">
    <source>
        <dbReference type="ARBA" id="ARBA00010617"/>
    </source>
</evidence>
<dbReference type="PRINTS" id="PR00463">
    <property type="entry name" value="EP450I"/>
</dbReference>
<evidence type="ECO:0000256" key="1">
    <source>
        <dbReference type="ARBA" id="ARBA00001971"/>
    </source>
</evidence>
<proteinExistence type="inferred from homology"/>
<dbReference type="InterPro" id="IPR050182">
    <property type="entry name" value="Cytochrome_P450_fam2"/>
</dbReference>
<dbReference type="FunFam" id="1.10.630.10:FF:000176">
    <property type="entry name" value="Uncharacterized protein"/>
    <property type="match status" value="1"/>
</dbReference>
<evidence type="ECO:0008006" key="7">
    <source>
        <dbReference type="Google" id="ProtNLM"/>
    </source>
</evidence>
<dbReference type="GO" id="GO:0006805">
    <property type="term" value="P:xenobiotic metabolic process"/>
    <property type="evidence" value="ECO:0007669"/>
    <property type="project" value="TreeGrafter"/>
</dbReference>
<dbReference type="InterPro" id="IPR002401">
    <property type="entry name" value="Cyt_P450_E_grp-I"/>
</dbReference>
<comment type="similarity">
    <text evidence="2">Belongs to the cytochrome P450 family.</text>
</comment>
<dbReference type="Ensembl" id="ENSMCST00000019297.1">
    <property type="protein sequence ID" value="ENSMCSP00000018824.1"/>
    <property type="gene ID" value="ENSMCSG00000013211.1"/>
</dbReference>
<dbReference type="GO" id="GO:0016712">
    <property type="term" value="F:oxidoreductase activity, acting on paired donors, with incorporation or reduction of molecular oxygen, reduced flavin or flavoprotein as one donor, and incorporation of one atom of oxygen"/>
    <property type="evidence" value="ECO:0007669"/>
    <property type="project" value="TreeGrafter"/>
</dbReference>
<dbReference type="AlphaFoldDB" id="A0A8C5U9U2"/>
<comment type="cofactor">
    <cofactor evidence="1">
        <name>heme</name>
        <dbReference type="ChEBI" id="CHEBI:30413"/>
    </cofactor>
</comment>
<dbReference type="PRINTS" id="PR00385">
    <property type="entry name" value="P450"/>
</dbReference>
<dbReference type="InterPro" id="IPR036396">
    <property type="entry name" value="Cyt_P450_sf"/>
</dbReference>
<dbReference type="PANTHER" id="PTHR24300">
    <property type="entry name" value="CYTOCHROME P450 508A4-RELATED"/>
    <property type="match status" value="1"/>
</dbReference>
<keyword evidence="3" id="KW-0479">Metal-binding</keyword>
<evidence type="ECO:0000313" key="6">
    <source>
        <dbReference type="Proteomes" id="UP000694560"/>
    </source>
</evidence>
<sequence>FNLTVGFVPPTTLNSQRIMLATGHTWKQQRRFALRTLRTLGLGKSGLEHRVQEEAHDLTLTVTFIIMVAGKPVDPSFALFHSVSNVICAVVYGHRFSREDETFHELIKRLCSTSCVSLPQLYEIFPWLMSRLPGPHKKALACYDVLSDFTRREIRMHTERGIPEELQDFIDFYLDHIEKMHRDEPKSTYNEDNMIYSINDLFLGGSETSSTTLNWGLLYMVANPDIQEKVQKELDAVLGPSKLICYEDRKELPYTNAVVHEIQRFSNIISVGMPRVCVRNTTMLGFPLKKGTIVLPNIASSLYDPEQWETPRQFNPGHFLDKDGNFVAQEAFLPFSIGKWATAQISAVWIGTVE</sequence>
<dbReference type="Pfam" id="PF00067">
    <property type="entry name" value="p450"/>
    <property type="match status" value="1"/>
</dbReference>
<dbReference type="SUPFAM" id="SSF48264">
    <property type="entry name" value="Cytochrome P450"/>
    <property type="match status" value="1"/>
</dbReference>
<evidence type="ECO:0000256" key="3">
    <source>
        <dbReference type="ARBA" id="ARBA00022723"/>
    </source>
</evidence>
<dbReference type="OrthoDB" id="1055148at2759"/>
<dbReference type="GO" id="GO:0006082">
    <property type="term" value="P:organic acid metabolic process"/>
    <property type="evidence" value="ECO:0007669"/>
    <property type="project" value="TreeGrafter"/>
</dbReference>
<accession>A0A8C5U9U2</accession>
<dbReference type="Gene3D" id="1.10.630.10">
    <property type="entry name" value="Cytochrome P450"/>
    <property type="match status" value="1"/>
</dbReference>
<dbReference type="GO" id="GO:0005737">
    <property type="term" value="C:cytoplasm"/>
    <property type="evidence" value="ECO:0007669"/>
    <property type="project" value="TreeGrafter"/>
</dbReference>
<reference evidence="5" key="2">
    <citation type="submission" date="2025-09" db="UniProtKB">
        <authorList>
            <consortium name="Ensembl"/>
        </authorList>
    </citation>
    <scope>IDENTIFICATION</scope>
</reference>
<evidence type="ECO:0000313" key="5">
    <source>
        <dbReference type="Ensembl" id="ENSMCSP00000018824.1"/>
    </source>
</evidence>
<reference evidence="5" key="1">
    <citation type="submission" date="2025-08" db="UniProtKB">
        <authorList>
            <consortium name="Ensembl"/>
        </authorList>
    </citation>
    <scope>IDENTIFICATION</scope>
</reference>
<dbReference type="GO" id="GO:0005506">
    <property type="term" value="F:iron ion binding"/>
    <property type="evidence" value="ECO:0007669"/>
    <property type="project" value="InterPro"/>
</dbReference>
<evidence type="ECO:0000256" key="4">
    <source>
        <dbReference type="ARBA" id="ARBA00023004"/>
    </source>
</evidence>
<keyword evidence="6" id="KW-1185">Reference proteome</keyword>